<dbReference type="Pfam" id="PF08664">
    <property type="entry name" value="YcbB"/>
    <property type="match status" value="1"/>
</dbReference>
<feature type="modified residue" description="4-aspartylphosphate" evidence="5">
    <location>
        <position position="53"/>
    </location>
</feature>
<dbReference type="InterPro" id="IPR001789">
    <property type="entry name" value="Sig_transdc_resp-reg_receiver"/>
</dbReference>
<dbReference type="PANTHER" id="PTHR44591">
    <property type="entry name" value="STRESS RESPONSE REGULATOR PROTEIN 1"/>
    <property type="match status" value="1"/>
</dbReference>
<dbReference type="SUPFAM" id="SSF52172">
    <property type="entry name" value="CheY-like"/>
    <property type="match status" value="1"/>
</dbReference>
<proteinExistence type="predicted"/>
<dbReference type="SMART" id="SM00448">
    <property type="entry name" value="REC"/>
    <property type="match status" value="1"/>
</dbReference>
<dbReference type="InterPro" id="IPR011006">
    <property type="entry name" value="CheY-like_superfamily"/>
</dbReference>
<dbReference type="EMBL" id="JAUSWN010000002">
    <property type="protein sequence ID" value="MDQ0478620.1"/>
    <property type="molecule type" value="Genomic_DNA"/>
</dbReference>
<dbReference type="Gene3D" id="3.40.50.2300">
    <property type="match status" value="1"/>
</dbReference>
<comment type="caution">
    <text evidence="7">The sequence shown here is derived from an EMBL/GenBank/DDBJ whole genome shotgun (WGS) entry which is preliminary data.</text>
</comment>
<evidence type="ECO:0000313" key="7">
    <source>
        <dbReference type="EMBL" id="MDQ0478620.1"/>
    </source>
</evidence>
<dbReference type="RefSeq" id="WP_307354863.1">
    <property type="nucleotide sequence ID" value="NZ_BAAACJ010000008.1"/>
</dbReference>
<evidence type="ECO:0000256" key="1">
    <source>
        <dbReference type="ARBA" id="ARBA00018672"/>
    </source>
</evidence>
<keyword evidence="8" id="KW-1185">Reference proteome</keyword>
<dbReference type="Pfam" id="PF00072">
    <property type="entry name" value="Response_reg"/>
    <property type="match status" value="1"/>
</dbReference>
<accession>A0ABU0JNI2</accession>
<keyword evidence="2 5" id="KW-0597">Phosphoprotein</keyword>
<evidence type="ECO:0000256" key="5">
    <source>
        <dbReference type="PROSITE-ProRule" id="PRU00169"/>
    </source>
</evidence>
<dbReference type="PROSITE" id="PS50110">
    <property type="entry name" value="RESPONSE_REGULATORY"/>
    <property type="match status" value="1"/>
</dbReference>
<evidence type="ECO:0000256" key="2">
    <source>
        <dbReference type="ARBA" id="ARBA00022553"/>
    </source>
</evidence>
<gene>
    <name evidence="7" type="ORF">QOZ93_000329</name>
</gene>
<evidence type="ECO:0000259" key="6">
    <source>
        <dbReference type="PROSITE" id="PS50110"/>
    </source>
</evidence>
<dbReference type="InterPro" id="IPR050595">
    <property type="entry name" value="Bact_response_regulator"/>
</dbReference>
<evidence type="ECO:0000313" key="8">
    <source>
        <dbReference type="Proteomes" id="UP001224418"/>
    </source>
</evidence>
<organism evidence="7 8">
    <name type="scientific">Hathewaya limosa</name>
    <name type="common">Clostridium limosum</name>
    <dbReference type="NCBI Taxonomy" id="1536"/>
    <lineage>
        <taxon>Bacteria</taxon>
        <taxon>Bacillati</taxon>
        <taxon>Bacillota</taxon>
        <taxon>Clostridia</taxon>
        <taxon>Eubacteriales</taxon>
        <taxon>Clostridiaceae</taxon>
        <taxon>Hathewaya</taxon>
    </lineage>
</organism>
<dbReference type="Proteomes" id="UP001224418">
    <property type="component" value="Unassembled WGS sequence"/>
</dbReference>
<protein>
    <recommendedName>
        <fullName evidence="1">Stage 0 sporulation protein A homolog</fullName>
    </recommendedName>
</protein>
<evidence type="ECO:0000256" key="3">
    <source>
        <dbReference type="ARBA" id="ARBA00023012"/>
    </source>
</evidence>
<dbReference type="PANTHER" id="PTHR44591:SF14">
    <property type="entry name" value="PROTEIN PILG"/>
    <property type="match status" value="1"/>
</dbReference>
<dbReference type="InterPro" id="IPR013972">
    <property type="entry name" value="YcbB"/>
</dbReference>
<evidence type="ECO:0000256" key="4">
    <source>
        <dbReference type="ARBA" id="ARBA00024867"/>
    </source>
</evidence>
<sequence>MKIYIVEDDINVVKILKIIIKNKALGEVIGYSSDGADGIKKISTLKPDIAIVDLLMPEKDGISLVGECKGLVPETQFIMMSQVTNKEMISKAYESGVEFYINKPVNAIEVEKVLKNVIQSIEMNRTLNRIQNIFQDKDNVTVPVAKKEVKQSNHEEKIHIRKLKLLMQRIGIMGEIGSEDIIRIIDYLISKGETMSNYAMKDLCAMLSDNPKSIEQRIRRTANVGMINLANLGIEDYMNEIFIEYSNGLYNFQQVKREMDYIRGKSKIRGKISIKKFMNGLIFYCER</sequence>
<keyword evidence="3" id="KW-0902">Two-component regulatory system</keyword>
<name>A0ABU0JNI2_HATLI</name>
<reference evidence="7 8" key="1">
    <citation type="submission" date="2023-07" db="EMBL/GenBank/DDBJ databases">
        <title>Genomic Encyclopedia of Type Strains, Phase IV (KMG-IV): sequencing the most valuable type-strain genomes for metagenomic binning, comparative biology and taxonomic classification.</title>
        <authorList>
            <person name="Goeker M."/>
        </authorList>
    </citation>
    <scope>NUCLEOTIDE SEQUENCE [LARGE SCALE GENOMIC DNA]</scope>
    <source>
        <strain evidence="7 8">DSM 1400</strain>
    </source>
</reference>
<feature type="domain" description="Response regulatory" evidence="6">
    <location>
        <begin position="2"/>
        <end position="118"/>
    </location>
</feature>
<comment type="function">
    <text evidence="4">May play the central regulatory role in sporulation. It may be an element of the effector pathway responsible for the activation of sporulation genes in response to nutritional stress. Spo0A may act in concert with spo0H (a sigma factor) to control the expression of some genes that are critical to the sporulation process.</text>
</comment>